<name>A0ACC0LV36_RHOML</name>
<protein>
    <submittedName>
        <fullName evidence="1">Uncharacterized protein</fullName>
    </submittedName>
</protein>
<evidence type="ECO:0000313" key="2">
    <source>
        <dbReference type="Proteomes" id="UP001062846"/>
    </source>
</evidence>
<dbReference type="Proteomes" id="UP001062846">
    <property type="component" value="Chromosome 11"/>
</dbReference>
<proteinExistence type="predicted"/>
<reference evidence="1" key="1">
    <citation type="submission" date="2022-02" db="EMBL/GenBank/DDBJ databases">
        <title>Plant Genome Project.</title>
        <authorList>
            <person name="Zhang R.-G."/>
        </authorList>
    </citation>
    <scope>NUCLEOTIDE SEQUENCE</scope>
    <source>
        <strain evidence="1">AT1</strain>
    </source>
</reference>
<evidence type="ECO:0000313" key="1">
    <source>
        <dbReference type="EMBL" id="KAI8531973.1"/>
    </source>
</evidence>
<accession>A0ACC0LV36</accession>
<dbReference type="EMBL" id="CM046398">
    <property type="protein sequence ID" value="KAI8531973.1"/>
    <property type="molecule type" value="Genomic_DNA"/>
</dbReference>
<organism evidence="1 2">
    <name type="scientific">Rhododendron molle</name>
    <name type="common">Chinese azalea</name>
    <name type="synonym">Azalea mollis</name>
    <dbReference type="NCBI Taxonomy" id="49168"/>
    <lineage>
        <taxon>Eukaryota</taxon>
        <taxon>Viridiplantae</taxon>
        <taxon>Streptophyta</taxon>
        <taxon>Embryophyta</taxon>
        <taxon>Tracheophyta</taxon>
        <taxon>Spermatophyta</taxon>
        <taxon>Magnoliopsida</taxon>
        <taxon>eudicotyledons</taxon>
        <taxon>Gunneridae</taxon>
        <taxon>Pentapetalae</taxon>
        <taxon>asterids</taxon>
        <taxon>Ericales</taxon>
        <taxon>Ericaceae</taxon>
        <taxon>Ericoideae</taxon>
        <taxon>Rhodoreae</taxon>
        <taxon>Rhododendron</taxon>
    </lineage>
</organism>
<sequence>MAAPRTHEASTSTSRHAYQVFLSFRGNDLRKTFIDHLHTSLTQARIHTFKDDDEIQTGLDIESELEKAIAQSKISLVVFSKGYASSAWCLDELVKIAERRRVCGQVVLPVFYDVDPSHVRKQRGAFSQAFGGHDEEAETDERKERVKRWREALTEVANFGGKVLENEADGDFMSLGYSAHLSLGMRYPTGSAIGLKGNFISFNVPSEPNLKMRGFRSTYDGGEEVDDESEDYFDGDTYDDVDEEELMTILGWK</sequence>
<gene>
    <name evidence="1" type="ORF">RHMOL_Rhmol11G0177000</name>
</gene>
<keyword evidence="2" id="KW-1185">Reference proteome</keyword>
<comment type="caution">
    <text evidence="1">The sequence shown here is derived from an EMBL/GenBank/DDBJ whole genome shotgun (WGS) entry which is preliminary data.</text>
</comment>